<organism evidence="1 2">
    <name type="scientific">Edaphochlamys debaryana</name>
    <dbReference type="NCBI Taxonomy" id="47281"/>
    <lineage>
        <taxon>Eukaryota</taxon>
        <taxon>Viridiplantae</taxon>
        <taxon>Chlorophyta</taxon>
        <taxon>core chlorophytes</taxon>
        <taxon>Chlorophyceae</taxon>
        <taxon>CS clade</taxon>
        <taxon>Chlamydomonadales</taxon>
        <taxon>Chlamydomonadales incertae sedis</taxon>
        <taxon>Edaphochlamys</taxon>
    </lineage>
</organism>
<accession>A0A835Y7J5</accession>
<dbReference type="EMBL" id="JAEHOE010000035">
    <property type="protein sequence ID" value="KAG2493865.1"/>
    <property type="molecule type" value="Genomic_DNA"/>
</dbReference>
<gene>
    <name evidence="1" type="ORF">HYH03_008081</name>
</gene>
<protein>
    <submittedName>
        <fullName evidence="1">Uncharacterized protein</fullName>
    </submittedName>
</protein>
<evidence type="ECO:0000313" key="2">
    <source>
        <dbReference type="Proteomes" id="UP000612055"/>
    </source>
</evidence>
<comment type="caution">
    <text evidence="1">The sequence shown here is derived from an EMBL/GenBank/DDBJ whole genome shotgun (WGS) entry which is preliminary data.</text>
</comment>
<proteinExistence type="predicted"/>
<reference evidence="1" key="1">
    <citation type="journal article" date="2020" name="bioRxiv">
        <title>Comparative genomics of Chlamydomonas.</title>
        <authorList>
            <person name="Craig R.J."/>
            <person name="Hasan A.R."/>
            <person name="Ness R.W."/>
            <person name="Keightley P.D."/>
        </authorList>
    </citation>
    <scope>NUCLEOTIDE SEQUENCE</scope>
    <source>
        <strain evidence="1">CCAP 11/70</strain>
    </source>
</reference>
<name>A0A835Y7J5_9CHLO</name>
<dbReference type="Proteomes" id="UP000612055">
    <property type="component" value="Unassembled WGS sequence"/>
</dbReference>
<evidence type="ECO:0000313" key="1">
    <source>
        <dbReference type="EMBL" id="KAG2493865.1"/>
    </source>
</evidence>
<dbReference type="AlphaFoldDB" id="A0A835Y7J5"/>
<sequence length="354" mass="37866">MLRKHEPLTDRDLHKHPNFAAAAAAAAKGRYEDMRRVLQEAGHEDDPLAEATQGVKTEMAKAVEEDQTTRAMSEMLRTMMRQIARAPPALLQMSHLVNRLYGDMPAGLEDKISRALAARFALADTLLKVAEALQEAQITSHACQTQCLELVQAWNGQAKAQHPVHPAAAAGEGGEAHEDVAAGAPGDEEEQVEAEVQIAHPVARRSSSGSCTIAFQPQEEGTVENTAEEVISDEEPAQLQEEDTEAGTPEAEAEMGRMFKEPKAGMGITIFATPPAEGGKGMPAPVPVPFELTLKKSGKGQWHVTGVTALCKAVRREPAGTVEAGGKKKKAVDISGAYSVWRDTNGGLHLIKAP</sequence>
<keyword evidence="2" id="KW-1185">Reference proteome</keyword>